<dbReference type="InterPro" id="IPR021109">
    <property type="entry name" value="Peptidase_aspartic_dom_sf"/>
</dbReference>
<feature type="region of interest" description="Disordered" evidence="2">
    <location>
        <begin position="1012"/>
        <end position="1034"/>
    </location>
</feature>
<feature type="compositionally biased region" description="Basic and acidic residues" evidence="2">
    <location>
        <begin position="726"/>
        <end position="740"/>
    </location>
</feature>
<evidence type="ECO:0008006" key="5">
    <source>
        <dbReference type="Google" id="ProtNLM"/>
    </source>
</evidence>
<name>A0AAW0B9M6_9AGAR</name>
<feature type="compositionally biased region" description="Basic residues" evidence="2">
    <location>
        <begin position="412"/>
        <end position="431"/>
    </location>
</feature>
<reference evidence="3 4" key="1">
    <citation type="submission" date="2024-01" db="EMBL/GenBank/DDBJ databases">
        <title>A draft genome for a cacao thread blight-causing isolate of Paramarasmius palmivorus.</title>
        <authorList>
            <person name="Baruah I.K."/>
            <person name="Bukari Y."/>
            <person name="Amoako-Attah I."/>
            <person name="Meinhardt L.W."/>
            <person name="Bailey B.A."/>
            <person name="Cohen S.P."/>
        </authorList>
    </citation>
    <scope>NUCLEOTIDE SEQUENCE [LARGE SCALE GENOMIC DNA]</scope>
    <source>
        <strain evidence="3 4">GH-12</strain>
    </source>
</reference>
<feature type="compositionally biased region" description="Acidic residues" evidence="2">
    <location>
        <begin position="926"/>
        <end position="936"/>
    </location>
</feature>
<feature type="region of interest" description="Disordered" evidence="2">
    <location>
        <begin position="870"/>
        <end position="950"/>
    </location>
</feature>
<feature type="compositionally biased region" description="Basic and acidic residues" evidence="2">
    <location>
        <begin position="659"/>
        <end position="669"/>
    </location>
</feature>
<dbReference type="InterPro" id="IPR036875">
    <property type="entry name" value="Znf_CCHC_sf"/>
</dbReference>
<dbReference type="CDD" id="cd00303">
    <property type="entry name" value="retropepsin_like"/>
    <property type="match status" value="1"/>
</dbReference>
<dbReference type="EMBL" id="JAYKXP010000148">
    <property type="protein sequence ID" value="KAK7022780.1"/>
    <property type="molecule type" value="Genomic_DNA"/>
</dbReference>
<dbReference type="GO" id="GO:0008270">
    <property type="term" value="F:zinc ion binding"/>
    <property type="evidence" value="ECO:0007669"/>
    <property type="project" value="InterPro"/>
</dbReference>
<feature type="compositionally biased region" description="Acidic residues" evidence="2">
    <location>
        <begin position="461"/>
        <end position="473"/>
    </location>
</feature>
<feature type="compositionally biased region" description="Basic and acidic residues" evidence="2">
    <location>
        <begin position="362"/>
        <end position="376"/>
    </location>
</feature>
<evidence type="ECO:0000256" key="2">
    <source>
        <dbReference type="SAM" id="MobiDB-lite"/>
    </source>
</evidence>
<dbReference type="SUPFAM" id="SSF50630">
    <property type="entry name" value="Acid proteases"/>
    <property type="match status" value="1"/>
</dbReference>
<proteinExistence type="predicted"/>
<feature type="compositionally biased region" description="Low complexity" evidence="2">
    <location>
        <begin position="711"/>
        <end position="725"/>
    </location>
</feature>
<feature type="region of interest" description="Disordered" evidence="2">
    <location>
        <begin position="759"/>
        <end position="780"/>
    </location>
</feature>
<protein>
    <recommendedName>
        <fullName evidence="5">Retrotransposon gag domain-containing protein</fullName>
    </recommendedName>
</protein>
<dbReference type="SUPFAM" id="SSF57756">
    <property type="entry name" value="Retrovirus zinc finger-like domains"/>
    <property type="match status" value="1"/>
</dbReference>
<feature type="compositionally biased region" description="Basic and acidic residues" evidence="2">
    <location>
        <begin position="285"/>
        <end position="295"/>
    </location>
</feature>
<feature type="compositionally biased region" description="Basic and acidic residues" evidence="2">
    <location>
        <begin position="676"/>
        <end position="688"/>
    </location>
</feature>
<evidence type="ECO:0000313" key="4">
    <source>
        <dbReference type="Proteomes" id="UP001383192"/>
    </source>
</evidence>
<dbReference type="GO" id="GO:0003676">
    <property type="term" value="F:nucleic acid binding"/>
    <property type="evidence" value="ECO:0007669"/>
    <property type="project" value="InterPro"/>
</dbReference>
<dbReference type="Proteomes" id="UP001383192">
    <property type="component" value="Unassembled WGS sequence"/>
</dbReference>
<feature type="region of interest" description="Disordered" evidence="2">
    <location>
        <begin position="1"/>
        <end position="254"/>
    </location>
</feature>
<comment type="caution">
    <text evidence="3">The sequence shown here is derived from an EMBL/GenBank/DDBJ whole genome shotgun (WGS) entry which is preliminary data.</text>
</comment>
<feature type="compositionally biased region" description="Basic residues" evidence="2">
    <location>
        <begin position="296"/>
        <end position="326"/>
    </location>
</feature>
<organism evidence="3 4">
    <name type="scientific">Paramarasmius palmivorus</name>
    <dbReference type="NCBI Taxonomy" id="297713"/>
    <lineage>
        <taxon>Eukaryota</taxon>
        <taxon>Fungi</taxon>
        <taxon>Dikarya</taxon>
        <taxon>Basidiomycota</taxon>
        <taxon>Agaricomycotina</taxon>
        <taxon>Agaricomycetes</taxon>
        <taxon>Agaricomycetidae</taxon>
        <taxon>Agaricales</taxon>
        <taxon>Marasmiineae</taxon>
        <taxon>Marasmiaceae</taxon>
        <taxon>Paramarasmius</taxon>
    </lineage>
</organism>
<sequence>MSSRYGLRPRKGGQANDAPPSRIPVRRTSSASSGSSSLTPTPTSAAASNGGSATQADLGYVDPSEHLTRSASAPLSVPSREPSPPPVPKREPGPEGFESSVNSHRDEMDASPNNGEHNGHYSPIQDTRFPEFETYDYYEATGTENGSRADPWMKPTRVGRSRSGSSSRNSPSVVSENRYSVLSPNKDIDEDDIEEPVLSDEFESESTELSASDKENTRLPTPGPSKPKGKARDFDGCDLVNDMPQEELQPEIQQAILDGLKQALKNDDLRKKFVKDLAESSIPSIKEDNESENEKRTRKRKLSNAQKERRKRKPSKERRERMKRKQERTPLSDIKIGKTASARKINERIKKHQGKTAAYRKPNNDDNRAKRAEDNILKNSPLARMLGLEQRKGSPDPDSSSLDESDTDMDKPKKKQSRKAYVPRRGNRNGKCKPDKDDPGSGPSSSDEGGTAARSDTSGSDGDESSSDSEDSFSDYYSPRHRSKTSKQIRLKPEAPKEYGGQAVLRDFETYGRQARYYCMDGNVPRSMRVVRVARFLSGKALDFYHNSVSRNPQDWTLTEFLRELFNYCFPRNFQQLQRRELRRCYQDKKDVRTYVAKAEELMDSIGIDDNRERCNEIWKGLRLDIKDELRRKYWDPDRAKYQDLVTEAEIIETYLMESETRRKSDPSSKNKPKKGKTDQSKFREQRKGTRTSTSDGNRQASTSKLNETTSGSSKPGWKNKSGSKSSKENGKRRLTDAQKAKLRAENKCFICESTEHYSSKCPKKGTMKSDKKNSPPGIPANNVELDIDSDNAGTSFETLTSRAVHFECSALEYESNTSESDSENEYETATELDDLELYHWWERFQRDDYEDSCDEQCIDSDCDLPGLHTQHNHMQAIPDDSDGSDSSSDSDSGSESLPPLRPASSSDSSSDSKGSEHDSMPDLQDVSDTDDDWNDDSSKEYSLPEDYVEDELEGADDPFLSEDELEINNTEHEFKVVFRSPLMFEPIHRLRLPKPEKKRYFRRHMTTSWLHQDVDPPNTPARSRFYGQSKNDPPVRWEDPLAERIRYSLDSAAPYPGDPYRRNVQYGRFNVIRQDDNRFAIEDTTRYNHREGAYATAYLPFEWAEDPNFMLVYWYREQCHQWRVTRTERDRNVIRHEWRSIGDAYRDGLTKFLGWIEFNLDPPYQPHTFNGPRFIVQARNEDHYPILDQALQVIIKVPVAYLHRQPFDLSHFVKKKLVQAHRTMFLVVARPKPFIEEQLSSLDPGTFYTEQGLDIKLEVFLDSDLTGPLPWDNGLECNMAKVTAGPELERNSSTPRDMWRRVPKPIVVVTHLNGHPVRTLLDTGSLTDIVSTKVVDQLQLRKKALNKPLTLHMAVSGSRSSVKWTAEAELEYQKIRERRTFDVANLRTYDVILGTPFLYQHQAVVGMNPPRVVIGSETSQAIEASWYLLE</sequence>
<feature type="compositionally biased region" description="Low complexity" evidence="2">
    <location>
        <begin position="28"/>
        <end position="56"/>
    </location>
</feature>
<feature type="compositionally biased region" description="Basic residues" evidence="2">
    <location>
        <begin position="479"/>
        <end position="490"/>
    </location>
</feature>
<evidence type="ECO:0000256" key="1">
    <source>
        <dbReference type="ARBA" id="ARBA00022664"/>
    </source>
</evidence>
<feature type="compositionally biased region" description="Polar residues" evidence="2">
    <location>
        <begin position="691"/>
        <end position="710"/>
    </location>
</feature>
<gene>
    <name evidence="3" type="ORF">VNI00_016951</name>
</gene>
<evidence type="ECO:0000313" key="3">
    <source>
        <dbReference type="EMBL" id="KAK7022780.1"/>
    </source>
</evidence>
<feature type="compositionally biased region" description="Acidic residues" evidence="2">
    <location>
        <begin position="188"/>
        <end position="206"/>
    </location>
</feature>
<dbReference type="Gene3D" id="2.40.70.10">
    <property type="entry name" value="Acid Proteases"/>
    <property type="match status" value="1"/>
</dbReference>
<feature type="region of interest" description="Disordered" evidence="2">
    <location>
        <begin position="277"/>
        <end position="498"/>
    </location>
</feature>
<dbReference type="GO" id="GO:0006397">
    <property type="term" value="P:mRNA processing"/>
    <property type="evidence" value="ECO:0007669"/>
    <property type="project" value="UniProtKB-KW"/>
</dbReference>
<feature type="region of interest" description="Disordered" evidence="2">
    <location>
        <begin position="658"/>
        <end position="740"/>
    </location>
</feature>
<keyword evidence="1" id="KW-0507">mRNA processing</keyword>
<dbReference type="Pfam" id="PF08284">
    <property type="entry name" value="RVP_2"/>
    <property type="match status" value="1"/>
</dbReference>
<feature type="compositionally biased region" description="Low complexity" evidence="2">
    <location>
        <begin position="885"/>
        <end position="913"/>
    </location>
</feature>
<accession>A0AAW0B9M6</accession>
<feature type="compositionally biased region" description="Low complexity" evidence="2">
    <location>
        <begin position="161"/>
        <end position="178"/>
    </location>
</feature>
<keyword evidence="4" id="KW-1185">Reference proteome</keyword>